<dbReference type="SUPFAM" id="SSF56784">
    <property type="entry name" value="HAD-like"/>
    <property type="match status" value="1"/>
</dbReference>
<keyword evidence="8" id="KW-1003">Cell membrane</keyword>
<reference evidence="10 11" key="1">
    <citation type="submission" date="2018-12" db="EMBL/GenBank/DDBJ databases">
        <authorList>
            <consortium name="Pathogen Informatics"/>
        </authorList>
    </citation>
    <scope>NUCLEOTIDE SEQUENCE [LARGE SCALE GENOMIC DNA]</scope>
    <source>
        <strain evidence="10 11">NCTC10741</strain>
    </source>
</reference>
<protein>
    <submittedName>
        <fullName evidence="10">Probable cadmium-transporting ATPase</fullName>
        <ecNumber evidence="10">3.6.3.3</ecNumber>
    </submittedName>
</protein>
<evidence type="ECO:0000256" key="8">
    <source>
        <dbReference type="RuleBase" id="RU362081"/>
    </source>
</evidence>
<feature type="transmembrane region" description="Helical" evidence="8">
    <location>
        <begin position="608"/>
        <end position="626"/>
    </location>
</feature>
<dbReference type="Gene3D" id="3.40.1110.10">
    <property type="entry name" value="Calcium-transporting ATPase, cytoplasmic domain N"/>
    <property type="match status" value="1"/>
</dbReference>
<gene>
    <name evidence="10" type="primary">cadA_1</name>
    <name evidence="10" type="ORF">NCTC10741_01112</name>
</gene>
<organism evidence="10 11">
    <name type="scientific">Tsukamurella paurometabola</name>
    <name type="common">Corynebacterium paurometabolum</name>
    <dbReference type="NCBI Taxonomy" id="2061"/>
    <lineage>
        <taxon>Bacteria</taxon>
        <taxon>Bacillati</taxon>
        <taxon>Actinomycetota</taxon>
        <taxon>Actinomycetes</taxon>
        <taxon>Mycobacteriales</taxon>
        <taxon>Tsukamurellaceae</taxon>
        <taxon>Tsukamurella</taxon>
    </lineage>
</organism>
<dbReference type="GO" id="GO:0005524">
    <property type="term" value="F:ATP binding"/>
    <property type="evidence" value="ECO:0007669"/>
    <property type="project" value="UniProtKB-UniRule"/>
</dbReference>
<dbReference type="OrthoDB" id="7059309at2"/>
<dbReference type="SFLD" id="SFLDF00027">
    <property type="entry name" value="p-type_atpase"/>
    <property type="match status" value="1"/>
</dbReference>
<keyword evidence="4 8" id="KW-0479">Metal-binding</keyword>
<dbReference type="SFLD" id="SFLDS00003">
    <property type="entry name" value="Haloacid_Dehalogenase"/>
    <property type="match status" value="1"/>
</dbReference>
<sequence length="674" mass="70206">MSAEHDHESGHSARWEIGFAIASGVTYTAGMIAEYALKLPDVGTAFFLATYFFGGFFTIRSAIKSTLAGKFEVDFLMLVAAIGAASIGRFAEGAVLLFLFSLGHALEEFALARASKSIEALAGLAPRTALVHVGGPSTTAGEFVDRQVEDVAVGDLVLIRPNARVSSDGVVVDGRSAIDQSAVTGESMPVEKEPLDPARAGRVADENKVFAGTVNGSGALVVRVTALAKDSTLSKVVELVASTDQAKSPTQRFLDRFQRIYVPAVIAFVIGVFLVGYFALGNPFDDAFYLAMAVLVAASPCALALATPSAVLAGVARAARAGVLVKGGAPLETLGRVTSIAFDKTGTLTWGEPRVTDTVAAPGVELDELLATTLAVEKLSDHPLAAAVAEAVAARTSTVLTASDLQSVTGRGVRAVVDGETVEIGNERLFSDAGIALDGAVAADVERLQSSGRTLMIVRRGGRFLGVIGVMDTPRREAGQVLDRLRESGMTDIVMISGDHQQVAEAVGRDVGVDRALGGLLPEDKVTQVRDLSGAGAGTEARRCAMVGDGVNDAPAMAQADVGIAMGAAGSAVALETADVALMSDDLGRLPFAVRLSRQTSRIIRQNLIAALGVVVFLVIVTFLGMPMGPVVFIHEGSTLIVVANALRLLRFEVGREHDGVEHEVRPEREPAAA</sequence>
<dbReference type="SUPFAM" id="SSF81653">
    <property type="entry name" value="Calcium ATPase, transduction domain A"/>
    <property type="match status" value="1"/>
</dbReference>
<comment type="subcellular location">
    <subcellularLocation>
        <location evidence="1">Cell membrane</location>
        <topology evidence="1">Multi-pass membrane protein</topology>
    </subcellularLocation>
</comment>
<dbReference type="GO" id="GO:0005886">
    <property type="term" value="C:plasma membrane"/>
    <property type="evidence" value="ECO:0007669"/>
    <property type="project" value="UniProtKB-SubCell"/>
</dbReference>
<dbReference type="SUPFAM" id="SSF81665">
    <property type="entry name" value="Calcium ATPase, transmembrane domain M"/>
    <property type="match status" value="1"/>
</dbReference>
<feature type="transmembrane region" description="Helical" evidence="8">
    <location>
        <begin position="17"/>
        <end position="37"/>
    </location>
</feature>
<dbReference type="InterPro" id="IPR051014">
    <property type="entry name" value="Cation_Transport_ATPase_IB"/>
</dbReference>
<evidence type="ECO:0000313" key="11">
    <source>
        <dbReference type="Proteomes" id="UP000271626"/>
    </source>
</evidence>
<dbReference type="GO" id="GO:0019829">
    <property type="term" value="F:ATPase-coupled monoatomic cation transmembrane transporter activity"/>
    <property type="evidence" value="ECO:0007669"/>
    <property type="project" value="InterPro"/>
</dbReference>
<dbReference type="NCBIfam" id="TIGR01525">
    <property type="entry name" value="ATPase-IB_hvy"/>
    <property type="match status" value="1"/>
</dbReference>
<proteinExistence type="inferred from homology"/>
<accession>A0A3P8JXF2</accession>
<dbReference type="PRINTS" id="PR00119">
    <property type="entry name" value="CATATPASE"/>
</dbReference>
<keyword evidence="7 8" id="KW-0472">Membrane</keyword>
<feature type="domain" description="P-type ATPase A" evidence="9">
    <location>
        <begin position="139"/>
        <end position="240"/>
    </location>
</feature>
<dbReference type="InterPro" id="IPR044492">
    <property type="entry name" value="P_typ_ATPase_HD_dom"/>
</dbReference>
<evidence type="ECO:0000313" key="10">
    <source>
        <dbReference type="EMBL" id="VDR37999.1"/>
    </source>
</evidence>
<dbReference type="InterPro" id="IPR023214">
    <property type="entry name" value="HAD_sf"/>
</dbReference>
<feature type="transmembrane region" description="Helical" evidence="8">
    <location>
        <begin position="260"/>
        <end position="281"/>
    </location>
</feature>
<dbReference type="InterPro" id="IPR023299">
    <property type="entry name" value="ATPase_P-typ_cyto_dom_N"/>
</dbReference>
<dbReference type="EMBL" id="LR131273">
    <property type="protein sequence ID" value="VDR37999.1"/>
    <property type="molecule type" value="Genomic_DNA"/>
</dbReference>
<dbReference type="Pfam" id="PF00122">
    <property type="entry name" value="E1-E2_ATPase"/>
    <property type="match status" value="1"/>
</dbReference>
<keyword evidence="6 8" id="KW-1133">Transmembrane helix</keyword>
<dbReference type="PRINTS" id="PR00120">
    <property type="entry name" value="HATPASE"/>
</dbReference>
<dbReference type="RefSeq" id="WP_126195321.1">
    <property type="nucleotide sequence ID" value="NZ_CP085954.1"/>
</dbReference>
<evidence type="ECO:0000259" key="9">
    <source>
        <dbReference type="Pfam" id="PF00122"/>
    </source>
</evidence>
<dbReference type="InterPro" id="IPR001757">
    <property type="entry name" value="P_typ_ATPase"/>
</dbReference>
<evidence type="ECO:0000256" key="7">
    <source>
        <dbReference type="ARBA" id="ARBA00023136"/>
    </source>
</evidence>
<dbReference type="Pfam" id="PF00702">
    <property type="entry name" value="Hydrolase"/>
    <property type="match status" value="1"/>
</dbReference>
<evidence type="ECO:0000256" key="3">
    <source>
        <dbReference type="ARBA" id="ARBA00022692"/>
    </source>
</evidence>
<feature type="transmembrane region" description="Helical" evidence="8">
    <location>
        <begin position="287"/>
        <end position="316"/>
    </location>
</feature>
<dbReference type="SFLD" id="SFLDG00002">
    <property type="entry name" value="C1.7:_P-type_atpase_like"/>
    <property type="match status" value="1"/>
</dbReference>
<comment type="similarity">
    <text evidence="2 8">Belongs to the cation transport ATPase (P-type) (TC 3.A.3) family. Type IB subfamily.</text>
</comment>
<dbReference type="GO" id="GO:0046872">
    <property type="term" value="F:metal ion binding"/>
    <property type="evidence" value="ECO:0007669"/>
    <property type="project" value="UniProtKB-KW"/>
</dbReference>
<keyword evidence="8" id="KW-0547">Nucleotide-binding</keyword>
<dbReference type="PROSITE" id="PS00154">
    <property type="entry name" value="ATPASE_E1_E2"/>
    <property type="match status" value="1"/>
</dbReference>
<dbReference type="InterPro" id="IPR018303">
    <property type="entry name" value="ATPase_P-typ_P_site"/>
</dbReference>
<dbReference type="PROSITE" id="PS01229">
    <property type="entry name" value="COF_2"/>
    <property type="match status" value="1"/>
</dbReference>
<evidence type="ECO:0000256" key="6">
    <source>
        <dbReference type="ARBA" id="ARBA00022989"/>
    </source>
</evidence>
<evidence type="ECO:0000256" key="4">
    <source>
        <dbReference type="ARBA" id="ARBA00022723"/>
    </source>
</evidence>
<dbReference type="InterPro" id="IPR027256">
    <property type="entry name" value="P-typ_ATPase_IB"/>
</dbReference>
<evidence type="ECO:0000256" key="2">
    <source>
        <dbReference type="ARBA" id="ARBA00006024"/>
    </source>
</evidence>
<feature type="transmembrane region" description="Helical" evidence="8">
    <location>
        <begin position="44"/>
        <end position="63"/>
    </location>
</feature>
<dbReference type="InterPro" id="IPR008250">
    <property type="entry name" value="ATPase_P-typ_transduc_dom_A_sf"/>
</dbReference>
<keyword evidence="3 8" id="KW-0812">Transmembrane</keyword>
<dbReference type="PANTHER" id="PTHR48085:SF5">
    <property type="entry name" value="CADMIUM_ZINC-TRANSPORTING ATPASE HMA4-RELATED"/>
    <property type="match status" value="1"/>
</dbReference>
<name>A0A3P8JXF2_TSUPA</name>
<evidence type="ECO:0000256" key="5">
    <source>
        <dbReference type="ARBA" id="ARBA00022967"/>
    </source>
</evidence>
<dbReference type="InterPro" id="IPR036412">
    <property type="entry name" value="HAD-like_sf"/>
</dbReference>
<dbReference type="Gene3D" id="3.40.50.1000">
    <property type="entry name" value="HAD superfamily/HAD-like"/>
    <property type="match status" value="1"/>
</dbReference>
<dbReference type="PANTHER" id="PTHR48085">
    <property type="entry name" value="CADMIUM/ZINC-TRANSPORTING ATPASE HMA2-RELATED"/>
    <property type="match status" value="1"/>
</dbReference>
<dbReference type="EC" id="3.6.3.3" evidence="10"/>
<keyword evidence="10" id="KW-0378">Hydrolase</keyword>
<keyword evidence="5" id="KW-1278">Translocase</keyword>
<dbReference type="AlphaFoldDB" id="A0A3P8JXF2"/>
<dbReference type="Gene3D" id="2.70.150.10">
    <property type="entry name" value="Calcium-transporting ATPase, cytoplasmic transduction domain A"/>
    <property type="match status" value="1"/>
</dbReference>
<dbReference type="InterPro" id="IPR023298">
    <property type="entry name" value="ATPase_P-typ_TM_dom_sf"/>
</dbReference>
<evidence type="ECO:0000256" key="1">
    <source>
        <dbReference type="ARBA" id="ARBA00004651"/>
    </source>
</evidence>
<dbReference type="InterPro" id="IPR059000">
    <property type="entry name" value="ATPase_P-type_domA"/>
</dbReference>
<dbReference type="GO" id="GO:0016887">
    <property type="term" value="F:ATP hydrolysis activity"/>
    <property type="evidence" value="ECO:0007669"/>
    <property type="project" value="InterPro"/>
</dbReference>
<dbReference type="NCBIfam" id="TIGR01494">
    <property type="entry name" value="ATPase_P-type"/>
    <property type="match status" value="1"/>
</dbReference>
<keyword evidence="8" id="KW-0067">ATP-binding</keyword>
<dbReference type="Proteomes" id="UP000271626">
    <property type="component" value="Chromosome"/>
</dbReference>
<feature type="transmembrane region" description="Helical" evidence="8">
    <location>
        <begin position="75"/>
        <end position="100"/>
    </location>
</feature>